<organism evidence="1">
    <name type="scientific">Culex pipiens</name>
    <name type="common">House mosquito</name>
    <dbReference type="NCBI Taxonomy" id="7175"/>
    <lineage>
        <taxon>Eukaryota</taxon>
        <taxon>Metazoa</taxon>
        <taxon>Ecdysozoa</taxon>
        <taxon>Arthropoda</taxon>
        <taxon>Hexapoda</taxon>
        <taxon>Insecta</taxon>
        <taxon>Pterygota</taxon>
        <taxon>Neoptera</taxon>
        <taxon>Endopterygota</taxon>
        <taxon>Diptera</taxon>
        <taxon>Nematocera</taxon>
        <taxon>Culicoidea</taxon>
        <taxon>Culicidae</taxon>
        <taxon>Culicinae</taxon>
        <taxon>Culicini</taxon>
        <taxon>Culex</taxon>
        <taxon>Culex</taxon>
    </lineage>
</organism>
<protein>
    <submittedName>
        <fullName evidence="1">(northern house mosquito) hypothetical protein</fullName>
    </submittedName>
</protein>
<sequence length="99" mass="11161">MAAALLLPTQTSPVLLHVHLKFRLRKPTARSTSRAPSGSGWLLLMAETARSLLKQVLQFGFGRVGVHKREMHAVERVKVVSEIYVHKMNKFRTFSVVPL</sequence>
<dbReference type="AlphaFoldDB" id="A0A8D8BVR3"/>
<reference evidence="1" key="1">
    <citation type="submission" date="2021-05" db="EMBL/GenBank/DDBJ databases">
        <authorList>
            <person name="Alioto T."/>
            <person name="Alioto T."/>
            <person name="Gomez Garrido J."/>
        </authorList>
    </citation>
    <scope>NUCLEOTIDE SEQUENCE</scope>
</reference>
<evidence type="ECO:0000313" key="1">
    <source>
        <dbReference type="EMBL" id="CAG6481264.1"/>
    </source>
</evidence>
<dbReference type="EMBL" id="HBUE01090365">
    <property type="protein sequence ID" value="CAG6481264.1"/>
    <property type="molecule type" value="Transcribed_RNA"/>
</dbReference>
<accession>A0A8D8BVR3</accession>
<proteinExistence type="predicted"/>
<name>A0A8D8BVR3_CULPI</name>